<organism evidence="2 3">
    <name type="scientific">Paenibacillus cellulosilyticus</name>
    <dbReference type="NCBI Taxonomy" id="375489"/>
    <lineage>
        <taxon>Bacteria</taxon>
        <taxon>Bacillati</taxon>
        <taxon>Bacillota</taxon>
        <taxon>Bacilli</taxon>
        <taxon>Bacillales</taxon>
        <taxon>Paenibacillaceae</taxon>
        <taxon>Paenibacillus</taxon>
    </lineage>
</organism>
<evidence type="ECO:0000313" key="3">
    <source>
        <dbReference type="Proteomes" id="UP000246635"/>
    </source>
</evidence>
<dbReference type="InterPro" id="IPR029068">
    <property type="entry name" value="Glyas_Bleomycin-R_OHBP_Dase"/>
</dbReference>
<dbReference type="InterPro" id="IPR004360">
    <property type="entry name" value="Glyas_Fos-R_dOase_dom"/>
</dbReference>
<accession>A0A2V2YVE9</accession>
<dbReference type="Pfam" id="PF00903">
    <property type="entry name" value="Glyoxalase"/>
    <property type="match status" value="1"/>
</dbReference>
<dbReference type="RefSeq" id="WP_174812922.1">
    <property type="nucleotide sequence ID" value="NZ_CP054613.1"/>
</dbReference>
<comment type="caution">
    <text evidence="2">The sequence shown here is derived from an EMBL/GenBank/DDBJ whole genome shotgun (WGS) entry which is preliminary data.</text>
</comment>
<dbReference type="Proteomes" id="UP000246635">
    <property type="component" value="Unassembled WGS sequence"/>
</dbReference>
<sequence>MRRVISKVSGIFIPVTDMRRSADWYISVFDLEVIDDGECCTGLAFPNEATILNLWKVDRAQPTHFEASDGMRIPYYNFESFDIGASHAALQAKGIEVTAIQEDAEGVRYFDCIDPDGNALGFIEELPHSPYYPHKQKYRRD</sequence>
<keyword evidence="3" id="KW-1185">Reference proteome</keyword>
<evidence type="ECO:0000259" key="1">
    <source>
        <dbReference type="PROSITE" id="PS51819"/>
    </source>
</evidence>
<dbReference type="AlphaFoldDB" id="A0A2V2YVE9"/>
<dbReference type="PROSITE" id="PS51819">
    <property type="entry name" value="VOC"/>
    <property type="match status" value="1"/>
</dbReference>
<protein>
    <submittedName>
        <fullName evidence="2">Putative enzyme related to lactoylglutathione lyase</fullName>
    </submittedName>
</protein>
<keyword evidence="2" id="KW-0456">Lyase</keyword>
<gene>
    <name evidence="2" type="ORF">DFQ01_105101</name>
</gene>
<dbReference type="Gene3D" id="3.10.180.10">
    <property type="entry name" value="2,3-Dihydroxybiphenyl 1,2-Dioxygenase, domain 1"/>
    <property type="match status" value="1"/>
</dbReference>
<reference evidence="2 3" key="1">
    <citation type="submission" date="2018-05" db="EMBL/GenBank/DDBJ databases">
        <title>Genomic Encyclopedia of Type Strains, Phase III (KMG-III): the genomes of soil and plant-associated and newly described type strains.</title>
        <authorList>
            <person name="Whitman W."/>
        </authorList>
    </citation>
    <scope>NUCLEOTIDE SEQUENCE [LARGE SCALE GENOMIC DNA]</scope>
    <source>
        <strain evidence="2 3">CECT 5696</strain>
    </source>
</reference>
<dbReference type="EMBL" id="QGTQ01000005">
    <property type="protein sequence ID" value="PWW05118.1"/>
    <property type="molecule type" value="Genomic_DNA"/>
</dbReference>
<proteinExistence type="predicted"/>
<name>A0A2V2YVE9_9BACL</name>
<evidence type="ECO:0000313" key="2">
    <source>
        <dbReference type="EMBL" id="PWW05118.1"/>
    </source>
</evidence>
<dbReference type="SUPFAM" id="SSF54593">
    <property type="entry name" value="Glyoxalase/Bleomycin resistance protein/Dihydroxybiphenyl dioxygenase"/>
    <property type="match status" value="1"/>
</dbReference>
<feature type="domain" description="VOC" evidence="1">
    <location>
        <begin position="7"/>
        <end position="125"/>
    </location>
</feature>
<dbReference type="GO" id="GO:0016829">
    <property type="term" value="F:lyase activity"/>
    <property type="evidence" value="ECO:0007669"/>
    <property type="project" value="UniProtKB-KW"/>
</dbReference>
<dbReference type="InterPro" id="IPR037523">
    <property type="entry name" value="VOC_core"/>
</dbReference>